<evidence type="ECO:0000313" key="1">
    <source>
        <dbReference type="EMBL" id="AHJ33835.1"/>
    </source>
</evidence>
<protein>
    <recommendedName>
        <fullName evidence="3">Transposase</fullName>
    </recommendedName>
</protein>
<dbReference type="EMBL" id="CP007122">
    <property type="protein sequence ID" value="AHJ33835.1"/>
    <property type="molecule type" value="Genomic_DNA"/>
</dbReference>
<sequence length="47" mass="5219">MLTNNDLFESLAMSCDGIEESVGYDPWLFAILGLDHMQSKTATHSTK</sequence>
<name>A0A806LG37_LACPA</name>
<proteinExistence type="predicted"/>
<evidence type="ECO:0008006" key="3">
    <source>
        <dbReference type="Google" id="ProtNLM"/>
    </source>
</evidence>
<dbReference type="KEGG" id="lpq:AF91_11955"/>
<dbReference type="Proteomes" id="UP000019441">
    <property type="component" value="Chromosome"/>
</dbReference>
<dbReference type="AlphaFoldDB" id="A0A806LG37"/>
<organism evidence="1 2">
    <name type="scientific">Lacticaseibacillus paracasei N1115</name>
    <dbReference type="NCBI Taxonomy" id="1446494"/>
    <lineage>
        <taxon>Bacteria</taxon>
        <taxon>Bacillati</taxon>
        <taxon>Bacillota</taxon>
        <taxon>Bacilli</taxon>
        <taxon>Lactobacillales</taxon>
        <taxon>Lactobacillaceae</taxon>
        <taxon>Lacticaseibacillus</taxon>
    </lineage>
</organism>
<gene>
    <name evidence="1" type="ORF">AF91_11955</name>
</gene>
<reference evidence="1 2" key="1">
    <citation type="journal article" date="2014" name="Genome Announc.">
        <title>Whole Genome Sequence of the Probiotic Strain Lactobacillus paracasei N1115, Isolated from Traditional Chinese Fermented Milk.</title>
        <authorList>
            <person name="Wang S."/>
            <person name="Zhu H."/>
            <person name="He F."/>
            <person name="Luo Y."/>
            <person name="Kang Z."/>
            <person name="Lu C."/>
            <person name="Feng L."/>
            <person name="Lu X."/>
            <person name="Xue Y."/>
            <person name="Wang H."/>
        </authorList>
    </citation>
    <scope>NUCLEOTIDE SEQUENCE [LARGE SCALE GENOMIC DNA]</scope>
    <source>
        <strain evidence="1 2">N1115</strain>
    </source>
</reference>
<evidence type="ECO:0000313" key="2">
    <source>
        <dbReference type="Proteomes" id="UP000019441"/>
    </source>
</evidence>
<accession>A0A806LG37</accession>